<evidence type="ECO:0000313" key="6">
    <source>
        <dbReference type="RefSeq" id="XP_012673714.1"/>
    </source>
</evidence>
<dbReference type="Gene3D" id="1.10.246.10">
    <property type="match status" value="1"/>
</dbReference>
<evidence type="ECO:0000256" key="3">
    <source>
        <dbReference type="ARBA" id="ARBA00022737"/>
    </source>
</evidence>
<dbReference type="GeneID" id="105892041"/>
<sequence>MFIFGVMLASMAIGGSLGYDSGPFVPFPPAQPSQENLDALCTQGGSRPRYPSSFFPKSGYGHMRRCGSAVNRVESWYSVCCAVEKESQKLCCAKQAWEYVLKVFCREEYGVKGLPHECCEESGASRLSCFEREAPNASYQPTPDYTALEVPVDLEFAWDPKTCG</sequence>
<feature type="chain" id="PRO_5027598009" evidence="4">
    <location>
        <begin position="19"/>
        <end position="164"/>
    </location>
</feature>
<dbReference type="PANTHER" id="PTHR16776:SF3">
    <property type="entry name" value="EXTRACELLULAR MATRIX PROTEIN 1"/>
    <property type="match status" value="1"/>
</dbReference>
<evidence type="ECO:0000313" key="5">
    <source>
        <dbReference type="Proteomes" id="UP000515152"/>
    </source>
</evidence>
<comment type="subcellular location">
    <subcellularLocation>
        <location evidence="1">Secreted</location>
    </subcellularLocation>
</comment>
<dbReference type="OrthoDB" id="9889855at2759"/>
<dbReference type="GO" id="GO:0005615">
    <property type="term" value="C:extracellular space"/>
    <property type="evidence" value="ECO:0007669"/>
    <property type="project" value="InterPro"/>
</dbReference>
<gene>
    <name evidence="6" type="primary">LOC105892041</name>
</gene>
<feature type="signal peptide" evidence="4">
    <location>
        <begin position="1"/>
        <end position="18"/>
    </location>
</feature>
<accession>A0A6P3VJQ4</accession>
<proteinExistence type="predicted"/>
<dbReference type="InterPro" id="IPR020858">
    <property type="entry name" value="Serum_albumin-like"/>
</dbReference>
<evidence type="ECO:0000256" key="2">
    <source>
        <dbReference type="ARBA" id="ARBA00022525"/>
    </source>
</evidence>
<dbReference type="Proteomes" id="UP000515152">
    <property type="component" value="Chromosome 19"/>
</dbReference>
<dbReference type="AlphaFoldDB" id="A0A6P3VJQ4"/>
<dbReference type="PANTHER" id="PTHR16776">
    <property type="entry name" value="EXTRACELLULAR MATRIX PROTEIN 1"/>
    <property type="match status" value="1"/>
</dbReference>
<dbReference type="GO" id="GO:0007165">
    <property type="term" value="P:signal transduction"/>
    <property type="evidence" value="ECO:0007669"/>
    <property type="project" value="InterPro"/>
</dbReference>
<keyword evidence="2" id="KW-0964">Secreted</keyword>
<keyword evidence="4" id="KW-0732">Signal</keyword>
<dbReference type="Pfam" id="PF05782">
    <property type="entry name" value="ECM1"/>
    <property type="match status" value="1"/>
</dbReference>
<dbReference type="GO" id="GO:0030500">
    <property type="term" value="P:regulation of bone mineralization"/>
    <property type="evidence" value="ECO:0007669"/>
    <property type="project" value="TreeGrafter"/>
</dbReference>
<keyword evidence="3" id="KW-0677">Repeat</keyword>
<dbReference type="KEGG" id="char:105892041"/>
<dbReference type="RefSeq" id="XP_012673714.1">
    <property type="nucleotide sequence ID" value="XM_012818260.3"/>
</dbReference>
<evidence type="ECO:0000256" key="4">
    <source>
        <dbReference type="SAM" id="SignalP"/>
    </source>
</evidence>
<evidence type="ECO:0000256" key="1">
    <source>
        <dbReference type="ARBA" id="ARBA00004613"/>
    </source>
</evidence>
<dbReference type="InterPro" id="IPR008605">
    <property type="entry name" value="ECM1"/>
</dbReference>
<organism evidence="5 6">
    <name type="scientific">Clupea harengus</name>
    <name type="common">Atlantic herring</name>
    <dbReference type="NCBI Taxonomy" id="7950"/>
    <lineage>
        <taxon>Eukaryota</taxon>
        <taxon>Metazoa</taxon>
        <taxon>Chordata</taxon>
        <taxon>Craniata</taxon>
        <taxon>Vertebrata</taxon>
        <taxon>Euteleostomi</taxon>
        <taxon>Actinopterygii</taxon>
        <taxon>Neopterygii</taxon>
        <taxon>Teleostei</taxon>
        <taxon>Clupei</taxon>
        <taxon>Clupeiformes</taxon>
        <taxon>Clupeoidei</taxon>
        <taxon>Clupeidae</taxon>
        <taxon>Clupea</taxon>
    </lineage>
</organism>
<dbReference type="SUPFAM" id="SSF48552">
    <property type="entry name" value="Serum albumin-like"/>
    <property type="match status" value="1"/>
</dbReference>
<keyword evidence="5" id="KW-1185">Reference proteome</keyword>
<name>A0A6P3VJQ4_CLUHA</name>
<protein>
    <submittedName>
        <fullName evidence="6">Extracellular matrix protein 1-like</fullName>
    </submittedName>
</protein>
<reference evidence="6" key="1">
    <citation type="submission" date="2025-08" db="UniProtKB">
        <authorList>
            <consortium name="RefSeq"/>
        </authorList>
    </citation>
    <scope>IDENTIFICATION</scope>
</reference>